<evidence type="ECO:0000313" key="1">
    <source>
        <dbReference type="EMBL" id="KKQ34791.1"/>
    </source>
</evidence>
<dbReference type="Proteomes" id="UP000034852">
    <property type="component" value="Unassembled WGS sequence"/>
</dbReference>
<dbReference type="InterPro" id="IPR029063">
    <property type="entry name" value="SAM-dependent_MTases_sf"/>
</dbReference>
<dbReference type="SUPFAM" id="SSF53335">
    <property type="entry name" value="S-adenosyl-L-methionine-dependent methyltransferases"/>
    <property type="match status" value="1"/>
</dbReference>
<reference evidence="1 2" key="1">
    <citation type="journal article" date="2015" name="Nature">
        <title>rRNA introns, odd ribosomes, and small enigmatic genomes across a large radiation of phyla.</title>
        <authorList>
            <person name="Brown C.T."/>
            <person name="Hug L.A."/>
            <person name="Thomas B.C."/>
            <person name="Sharon I."/>
            <person name="Castelle C.J."/>
            <person name="Singh A."/>
            <person name="Wilkins M.J."/>
            <person name="Williams K.H."/>
            <person name="Banfield J.F."/>
        </authorList>
    </citation>
    <scope>NUCLEOTIDE SEQUENCE [LARGE SCALE GENOMIC DNA]</scope>
</reference>
<evidence type="ECO:0008006" key="3">
    <source>
        <dbReference type="Google" id="ProtNLM"/>
    </source>
</evidence>
<proteinExistence type="predicted"/>
<gene>
    <name evidence="1" type="ORF">US52_C0047G0006</name>
</gene>
<organism evidence="1 2">
    <name type="scientific">candidate division WS6 bacterium GW2011_GWA2_37_6</name>
    <dbReference type="NCBI Taxonomy" id="1619087"/>
    <lineage>
        <taxon>Bacteria</taxon>
        <taxon>Candidatus Dojkabacteria</taxon>
    </lineage>
</organism>
<sequence>MLAGINIWEGKYKTPFLPEFQQWVPDRIKKAYELESPTSRTSWEASEYSITHQELVTNILAAKEILDKQTASLAISTLEKKITTNRCQYSVGEFFAGSAPISQILSGQFEENSQIGVSLFAIDIAPSIVSNSSGINTIQTDIFQNEIPIDNLDLVIDQNGLYSITFGAILSRSQIIERYRTVLEKYHNLLQDKHGTLIINSPLKDNQTENLLSALYNFYIREQEARRNINLIKNGHQYRPFHEDLPYIIKILKQNAELMKNCELLTRQELTTLLDEVGFLVETTEDGIYYGANILIKAIIKS</sequence>
<protein>
    <recommendedName>
        <fullName evidence="3">Histidine-specific methyltransferase SAM-dependent domain-containing protein</fullName>
    </recommendedName>
</protein>
<accession>A0A0G0K2C3</accession>
<comment type="caution">
    <text evidence="1">The sequence shown here is derived from an EMBL/GenBank/DDBJ whole genome shotgun (WGS) entry which is preliminary data.</text>
</comment>
<dbReference type="AlphaFoldDB" id="A0A0G0K2C3"/>
<evidence type="ECO:0000313" key="2">
    <source>
        <dbReference type="Proteomes" id="UP000034852"/>
    </source>
</evidence>
<name>A0A0G0K2C3_9BACT</name>
<dbReference type="EMBL" id="LBTH01000047">
    <property type="protein sequence ID" value="KKQ34791.1"/>
    <property type="molecule type" value="Genomic_DNA"/>
</dbReference>